<protein>
    <submittedName>
        <fullName evidence="12">ATP synthase F0 subunit 6</fullName>
    </submittedName>
</protein>
<dbReference type="GeneID" id="54597988"/>
<proteinExistence type="inferred from homology"/>
<geneLocation type="mitochondrion" evidence="12"/>
<dbReference type="GO" id="GO:0006754">
    <property type="term" value="P:ATP biosynthetic process"/>
    <property type="evidence" value="ECO:0007669"/>
    <property type="project" value="UniProtKB-KW"/>
</dbReference>
<dbReference type="AlphaFoldDB" id="A0A6G7WDZ8"/>
<feature type="transmembrane region" description="Helical" evidence="11">
    <location>
        <begin position="44"/>
        <end position="66"/>
    </location>
</feature>
<keyword evidence="3" id="KW-0813">Transport</keyword>
<keyword evidence="10" id="KW-0066">ATP synthesis</keyword>
<dbReference type="SUPFAM" id="SSF81336">
    <property type="entry name" value="F1F0 ATP synthase subunit A"/>
    <property type="match status" value="1"/>
</dbReference>
<name>A0A6G7WDZ8_9PLAT</name>
<keyword evidence="6" id="KW-0375">Hydrogen ion transport</keyword>
<dbReference type="RefSeq" id="YP_009756894.1">
    <property type="nucleotide sequence ID" value="NC_047185.1"/>
</dbReference>
<evidence type="ECO:0000256" key="3">
    <source>
        <dbReference type="ARBA" id="ARBA00022448"/>
    </source>
</evidence>
<dbReference type="Gene3D" id="1.20.120.220">
    <property type="entry name" value="ATP synthase, F0 complex, subunit A"/>
    <property type="match status" value="1"/>
</dbReference>
<evidence type="ECO:0000256" key="11">
    <source>
        <dbReference type="SAM" id="Phobius"/>
    </source>
</evidence>
<keyword evidence="8" id="KW-0406">Ion transport</keyword>
<evidence type="ECO:0000256" key="1">
    <source>
        <dbReference type="ARBA" id="ARBA00004141"/>
    </source>
</evidence>
<keyword evidence="12" id="KW-0496">Mitochondrion</keyword>
<evidence type="ECO:0000313" key="12">
    <source>
        <dbReference type="EMBL" id="QIK50411.1"/>
    </source>
</evidence>
<accession>A0A6G7WDZ8</accession>
<feature type="transmembrane region" description="Helical" evidence="11">
    <location>
        <begin position="112"/>
        <end position="129"/>
    </location>
</feature>
<feature type="transmembrane region" description="Helical" evidence="11">
    <location>
        <begin position="86"/>
        <end position="105"/>
    </location>
</feature>
<evidence type="ECO:0000256" key="9">
    <source>
        <dbReference type="ARBA" id="ARBA00023136"/>
    </source>
</evidence>
<gene>
    <name evidence="12" type="primary">atp6</name>
</gene>
<dbReference type="GO" id="GO:1902600">
    <property type="term" value="P:proton transmembrane transport"/>
    <property type="evidence" value="ECO:0007669"/>
    <property type="project" value="UniProtKB-KW"/>
</dbReference>
<evidence type="ECO:0000256" key="6">
    <source>
        <dbReference type="ARBA" id="ARBA00022781"/>
    </source>
</evidence>
<evidence type="ECO:0000256" key="5">
    <source>
        <dbReference type="ARBA" id="ARBA00022692"/>
    </source>
</evidence>
<reference evidence="12" key="1">
    <citation type="submission" date="2019-11" db="EMBL/GenBank/DDBJ databases">
        <authorList>
            <person name="Yang C."/>
        </authorList>
    </citation>
    <scope>NUCLEOTIDE SEQUENCE</scope>
    <source>
        <tissue evidence="12">Muscle</tissue>
    </source>
</reference>
<feature type="transmembrane region" description="Helical" evidence="11">
    <location>
        <begin position="20"/>
        <end position="37"/>
    </location>
</feature>
<evidence type="ECO:0000256" key="8">
    <source>
        <dbReference type="ARBA" id="ARBA00023065"/>
    </source>
</evidence>
<evidence type="ECO:0000256" key="7">
    <source>
        <dbReference type="ARBA" id="ARBA00022989"/>
    </source>
</evidence>
<keyword evidence="4" id="KW-0138">CF(0)</keyword>
<dbReference type="InterPro" id="IPR035908">
    <property type="entry name" value="F0_ATP_A_sf"/>
</dbReference>
<dbReference type="EMBL" id="MN746360">
    <property type="protein sequence ID" value="QIK50411.1"/>
    <property type="molecule type" value="Genomic_DNA"/>
</dbReference>
<keyword evidence="7 11" id="KW-1133">Transmembrane helix</keyword>
<feature type="transmembrane region" description="Helical" evidence="11">
    <location>
        <begin position="135"/>
        <end position="161"/>
    </location>
</feature>
<keyword evidence="9 11" id="KW-0472">Membrane</keyword>
<comment type="similarity">
    <text evidence="2">Belongs to the ATPase A chain family.</text>
</comment>
<evidence type="ECO:0000256" key="4">
    <source>
        <dbReference type="ARBA" id="ARBA00022547"/>
    </source>
</evidence>
<sequence length="167" mass="18369">MNSFIPYIFSSFLGLINNLSHLYKILALAISLLFLLLRTPYLYGGLGFLLLVVLLISPLFAGILFSRLEGGLSSFFSTLLPPGTPLAIAPFVCLAETISFIVRPLVLMLRPFLNITIGGLGGISLGMMAMNNNAILIFLCLLFLYEIFVAVVHWFIVINILGFSIDH</sequence>
<comment type="subcellular location">
    <subcellularLocation>
        <location evidence="1">Membrane</location>
        <topology evidence="1">Multi-pass membrane protein</topology>
    </subcellularLocation>
</comment>
<evidence type="ECO:0000256" key="2">
    <source>
        <dbReference type="ARBA" id="ARBA00006810"/>
    </source>
</evidence>
<dbReference type="GO" id="GO:0045259">
    <property type="term" value="C:proton-transporting ATP synthase complex"/>
    <property type="evidence" value="ECO:0007669"/>
    <property type="project" value="UniProtKB-KW"/>
</dbReference>
<organism evidence="12">
    <name type="scientific">Capsala pricei</name>
    <dbReference type="NCBI Taxonomy" id="651779"/>
    <lineage>
        <taxon>Eukaryota</taxon>
        <taxon>Metazoa</taxon>
        <taxon>Spiralia</taxon>
        <taxon>Lophotrochozoa</taxon>
        <taxon>Platyhelminthes</taxon>
        <taxon>Monogenea</taxon>
        <taxon>Monopisthocotylea</taxon>
        <taxon>Capsalidea</taxon>
        <taxon>Capsalidae</taxon>
        <taxon>Capsala</taxon>
    </lineage>
</organism>
<keyword evidence="5 11" id="KW-0812">Transmembrane</keyword>
<evidence type="ECO:0000256" key="10">
    <source>
        <dbReference type="ARBA" id="ARBA00023310"/>
    </source>
</evidence>